<dbReference type="SUPFAM" id="SSF52540">
    <property type="entry name" value="P-loop containing nucleoside triphosphate hydrolases"/>
    <property type="match status" value="1"/>
</dbReference>
<dbReference type="GO" id="GO:0007264">
    <property type="term" value="P:small GTPase-mediated signal transduction"/>
    <property type="evidence" value="ECO:0007669"/>
    <property type="project" value="InterPro"/>
</dbReference>
<evidence type="ECO:0000256" key="2">
    <source>
        <dbReference type="ARBA" id="ARBA00010142"/>
    </source>
</evidence>
<evidence type="ECO:0000256" key="5">
    <source>
        <dbReference type="ARBA" id="ARBA00022741"/>
    </source>
</evidence>
<dbReference type="GO" id="GO:0022412">
    <property type="term" value="P:cellular process involved in reproduction in multicellular organism"/>
    <property type="evidence" value="ECO:0007669"/>
    <property type="project" value="UniProtKB-ARBA"/>
</dbReference>
<keyword evidence="5" id="KW-0547">Nucleotide-binding</keyword>
<dbReference type="PROSITE" id="PS51421">
    <property type="entry name" value="RAS"/>
    <property type="match status" value="1"/>
</dbReference>
<dbReference type="AlphaFoldDB" id="A0AAQ4F415"/>
<comment type="similarity">
    <text evidence="2">Belongs to the small GTPase superfamily. Rho family.</text>
</comment>
<evidence type="ECO:0000256" key="7">
    <source>
        <dbReference type="ARBA" id="ARBA00023136"/>
    </source>
</evidence>
<evidence type="ECO:0000256" key="3">
    <source>
        <dbReference type="ARBA" id="ARBA00022475"/>
    </source>
</evidence>
<dbReference type="InterPro" id="IPR027417">
    <property type="entry name" value="P-loop_NTPase"/>
</dbReference>
<evidence type="ECO:0000313" key="10">
    <source>
        <dbReference type="EMBL" id="KAK8781826.1"/>
    </source>
</evidence>
<dbReference type="InterPro" id="IPR003578">
    <property type="entry name" value="Small_GTPase_Rho"/>
</dbReference>
<dbReference type="InterPro" id="IPR001806">
    <property type="entry name" value="Small_GTPase"/>
</dbReference>
<evidence type="ECO:0000256" key="4">
    <source>
        <dbReference type="ARBA" id="ARBA00022481"/>
    </source>
</evidence>
<dbReference type="PANTHER" id="PTHR24072">
    <property type="entry name" value="RHO FAMILY GTPASE"/>
    <property type="match status" value="1"/>
</dbReference>
<dbReference type="CDD" id="cd00157">
    <property type="entry name" value="Rho"/>
    <property type="match status" value="1"/>
</dbReference>
<dbReference type="EMBL" id="JARKHS020007283">
    <property type="protein sequence ID" value="KAK8781826.1"/>
    <property type="molecule type" value="Genomic_DNA"/>
</dbReference>
<dbReference type="InterPro" id="IPR005225">
    <property type="entry name" value="Small_GTP-bd"/>
</dbReference>
<dbReference type="NCBIfam" id="TIGR00231">
    <property type="entry name" value="small_GTP"/>
    <property type="match status" value="1"/>
</dbReference>
<sequence>MAGRKEAIDRKLVVVGDGNCGKTCLLVTYCSDTFPDVYVPTVFETYTTIVQFNQSRVRLSLWDTAGEEDYDRLRPLSYCQANVVVMCFTLDNQDSLANVEYKWEPEIRHYLPQVPIVLVGNKKDIRDDYRPPPVLPRNYKPPVTTSEGRAVASRIRAAAYVECSALKQTGVREVFDAAIKASLQQQPGRQRRHRCCLL</sequence>
<accession>A0AAQ4F415</accession>
<dbReference type="PRINTS" id="PR00449">
    <property type="entry name" value="RASTRNSFRMNG"/>
</dbReference>
<keyword evidence="6" id="KW-0342">GTP-binding</keyword>
<keyword evidence="7" id="KW-0472">Membrane</keyword>
<name>A0AAQ4F415_AMBAM</name>
<protein>
    <submittedName>
        <fullName evidence="10">Uncharacterized protein</fullName>
    </submittedName>
</protein>
<reference evidence="10 11" key="1">
    <citation type="journal article" date="2023" name="Arcadia Sci">
        <title>De novo assembly of a long-read Amblyomma americanum tick genome.</title>
        <authorList>
            <person name="Chou S."/>
            <person name="Poskanzer K.E."/>
            <person name="Rollins M."/>
            <person name="Thuy-Boun P.S."/>
        </authorList>
    </citation>
    <scope>NUCLEOTIDE SEQUENCE [LARGE SCALE GENOMIC DNA]</scope>
    <source>
        <strain evidence="10">F_SG_1</strain>
        <tissue evidence="10">Salivary glands</tissue>
    </source>
</reference>
<keyword evidence="9" id="KW-0636">Prenylation</keyword>
<evidence type="ECO:0000256" key="8">
    <source>
        <dbReference type="ARBA" id="ARBA00023288"/>
    </source>
</evidence>
<dbReference type="Gene3D" id="3.40.50.300">
    <property type="entry name" value="P-loop containing nucleotide triphosphate hydrolases"/>
    <property type="match status" value="1"/>
</dbReference>
<proteinExistence type="inferred from homology"/>
<keyword evidence="4" id="KW-0488">Methylation</keyword>
<evidence type="ECO:0000256" key="9">
    <source>
        <dbReference type="ARBA" id="ARBA00023289"/>
    </source>
</evidence>
<keyword evidence="11" id="KW-1185">Reference proteome</keyword>
<dbReference type="PROSITE" id="PS51419">
    <property type="entry name" value="RAB"/>
    <property type="match status" value="1"/>
</dbReference>
<gene>
    <name evidence="10" type="ORF">V5799_016840</name>
</gene>
<evidence type="ECO:0000256" key="6">
    <source>
        <dbReference type="ARBA" id="ARBA00023134"/>
    </source>
</evidence>
<dbReference type="SMART" id="SM00175">
    <property type="entry name" value="RAB"/>
    <property type="match status" value="1"/>
</dbReference>
<evidence type="ECO:0000256" key="1">
    <source>
        <dbReference type="ARBA" id="ARBA00004342"/>
    </source>
</evidence>
<keyword evidence="8" id="KW-0449">Lipoprotein</keyword>
<dbReference type="Pfam" id="PF00071">
    <property type="entry name" value="Ras"/>
    <property type="match status" value="1"/>
</dbReference>
<organism evidence="10 11">
    <name type="scientific">Amblyomma americanum</name>
    <name type="common">Lone star tick</name>
    <dbReference type="NCBI Taxonomy" id="6943"/>
    <lineage>
        <taxon>Eukaryota</taxon>
        <taxon>Metazoa</taxon>
        <taxon>Ecdysozoa</taxon>
        <taxon>Arthropoda</taxon>
        <taxon>Chelicerata</taxon>
        <taxon>Arachnida</taxon>
        <taxon>Acari</taxon>
        <taxon>Parasitiformes</taxon>
        <taxon>Ixodida</taxon>
        <taxon>Ixodoidea</taxon>
        <taxon>Ixodidae</taxon>
        <taxon>Amblyomminae</taxon>
        <taxon>Amblyomma</taxon>
    </lineage>
</organism>
<dbReference type="PROSITE" id="PS51420">
    <property type="entry name" value="RHO"/>
    <property type="match status" value="1"/>
</dbReference>
<dbReference type="GO" id="GO:0005525">
    <property type="term" value="F:GTP binding"/>
    <property type="evidence" value="ECO:0007669"/>
    <property type="project" value="UniProtKB-KW"/>
</dbReference>
<comment type="subcellular location">
    <subcellularLocation>
        <location evidence="1">Cell membrane</location>
        <topology evidence="1">Lipid-anchor</topology>
        <orientation evidence="1">Cytoplasmic side</orientation>
    </subcellularLocation>
</comment>
<dbReference type="SMART" id="SM00174">
    <property type="entry name" value="RHO"/>
    <property type="match status" value="1"/>
</dbReference>
<dbReference type="GO" id="GO:0035006">
    <property type="term" value="P:melanization defense response"/>
    <property type="evidence" value="ECO:0007669"/>
    <property type="project" value="UniProtKB-ARBA"/>
</dbReference>
<comment type="caution">
    <text evidence="10">The sequence shown here is derived from an EMBL/GenBank/DDBJ whole genome shotgun (WGS) entry which is preliminary data.</text>
</comment>
<dbReference type="SMART" id="SM00173">
    <property type="entry name" value="RAS"/>
    <property type="match status" value="1"/>
</dbReference>
<dbReference type="GO" id="GO:0035099">
    <property type="term" value="P:hemocyte migration"/>
    <property type="evidence" value="ECO:0007669"/>
    <property type="project" value="UniProtKB-ARBA"/>
</dbReference>
<dbReference type="GO" id="GO:0003006">
    <property type="term" value="P:developmental process involved in reproduction"/>
    <property type="evidence" value="ECO:0007669"/>
    <property type="project" value="UniProtKB-ARBA"/>
</dbReference>
<dbReference type="GO" id="GO:0001667">
    <property type="term" value="P:ameboidal-type cell migration"/>
    <property type="evidence" value="ECO:0007669"/>
    <property type="project" value="UniProtKB-ARBA"/>
</dbReference>
<dbReference type="GO" id="GO:0005886">
    <property type="term" value="C:plasma membrane"/>
    <property type="evidence" value="ECO:0007669"/>
    <property type="project" value="UniProtKB-SubCell"/>
</dbReference>
<evidence type="ECO:0000313" key="11">
    <source>
        <dbReference type="Proteomes" id="UP001321473"/>
    </source>
</evidence>
<dbReference type="GO" id="GO:0003924">
    <property type="term" value="F:GTPase activity"/>
    <property type="evidence" value="ECO:0007669"/>
    <property type="project" value="InterPro"/>
</dbReference>
<keyword evidence="3" id="KW-1003">Cell membrane</keyword>
<dbReference type="Proteomes" id="UP001321473">
    <property type="component" value="Unassembled WGS sequence"/>
</dbReference>
<dbReference type="FunFam" id="3.40.50.300:FF:000983">
    <property type="entry name" value="Rho family GTPase"/>
    <property type="match status" value="1"/>
</dbReference>